<name>A0A939QG99_9MICO</name>
<proteinExistence type="predicted"/>
<organism evidence="3 4">
    <name type="scientific">Microbacterium stercoris</name>
    <dbReference type="NCBI Taxonomy" id="2820289"/>
    <lineage>
        <taxon>Bacteria</taxon>
        <taxon>Bacillati</taxon>
        <taxon>Actinomycetota</taxon>
        <taxon>Actinomycetes</taxon>
        <taxon>Micrococcales</taxon>
        <taxon>Microbacteriaceae</taxon>
        <taxon>Microbacterium</taxon>
    </lineage>
</organism>
<dbReference type="Proteomes" id="UP000680132">
    <property type="component" value="Unassembled WGS sequence"/>
</dbReference>
<dbReference type="EMBL" id="JAGFOA010000001">
    <property type="protein sequence ID" value="MBO3662208.1"/>
    <property type="molecule type" value="Genomic_DNA"/>
</dbReference>
<dbReference type="GO" id="GO:0016757">
    <property type="term" value="F:glycosyltransferase activity"/>
    <property type="evidence" value="ECO:0007669"/>
    <property type="project" value="UniProtKB-KW"/>
</dbReference>
<dbReference type="SUPFAM" id="SSF53756">
    <property type="entry name" value="UDP-Glycosyltransferase/glycogen phosphorylase"/>
    <property type="match status" value="1"/>
</dbReference>
<keyword evidence="1" id="KW-0328">Glycosyltransferase</keyword>
<keyword evidence="2" id="KW-0808">Transferase</keyword>
<gene>
    <name evidence="3" type="ORF">J5V96_01640</name>
</gene>
<protein>
    <submittedName>
        <fullName evidence="3">Glycosyltransferase</fullName>
    </submittedName>
</protein>
<dbReference type="PANTHER" id="PTHR12526:SF629">
    <property type="entry name" value="TEICHURONIC ACID BIOSYNTHESIS GLYCOSYLTRANSFERASE TUAH-RELATED"/>
    <property type="match status" value="1"/>
</dbReference>
<sequence length="515" mass="58091">MRVFNVNKAVGLASSGVEYAQLYRRELFAEIPWVEDYYVFTDYMGTHISYFSDRIGIPRHQVLWIYNLVSGRPTLPSTVLLADYIATIAQPLIDRQTFRHHTDIVLADPAVRLRIRTLSGGIVDRVETLVGEQLVRMEHYDETLHNVEHFEGGALARRVFYTPDGRIAAEQFYRDGEISRTVITPASPLYRTPTRPGRSRPSSFTGDVILEGRSAFFRFVFEGLFDREDDIVIVDRALDVIDSIYPMIGPRRLFSIVHAEHFDLKQIEDGVLLWNNHYENVFSHPDLVDVFVVSTHRQEEVLRQQLASRLPADGFRVARIPVGFVDVRETPPTYDPVALVTASRLADEKHLDLLIRAVAEARSRVPGLRLDIYGEGDREPLLAAIEETGTRDCVRLMGHQKLEGVLGTYALYLSASTSEGFGLSLLEAIAECLPIVGFDVDYGNREMVEPGVNGLLVPHTSEEADVRALADAVVEVLTSGSLDALRERSLRRAQAYTSAHVRELWEQLLGEDERC</sequence>
<dbReference type="Pfam" id="PF13692">
    <property type="entry name" value="Glyco_trans_1_4"/>
    <property type="match status" value="1"/>
</dbReference>
<dbReference type="PANTHER" id="PTHR12526">
    <property type="entry name" value="GLYCOSYLTRANSFERASE"/>
    <property type="match status" value="1"/>
</dbReference>
<keyword evidence="4" id="KW-1185">Reference proteome</keyword>
<evidence type="ECO:0000256" key="2">
    <source>
        <dbReference type="ARBA" id="ARBA00022679"/>
    </source>
</evidence>
<dbReference type="RefSeq" id="WP_208499905.1">
    <property type="nucleotide sequence ID" value="NZ_JAGFOA010000001.1"/>
</dbReference>
<comment type="caution">
    <text evidence="3">The sequence shown here is derived from an EMBL/GenBank/DDBJ whole genome shotgun (WGS) entry which is preliminary data.</text>
</comment>
<evidence type="ECO:0000313" key="4">
    <source>
        <dbReference type="Proteomes" id="UP000680132"/>
    </source>
</evidence>
<evidence type="ECO:0000256" key="1">
    <source>
        <dbReference type="ARBA" id="ARBA00022676"/>
    </source>
</evidence>
<evidence type="ECO:0000313" key="3">
    <source>
        <dbReference type="EMBL" id="MBO3662208.1"/>
    </source>
</evidence>
<reference evidence="3" key="1">
    <citation type="submission" date="2021-03" db="EMBL/GenBank/DDBJ databases">
        <title>Microbacterium sp. nov., a novel actinobacterium isolated from cow dung.</title>
        <authorList>
            <person name="Zhang L."/>
        </authorList>
    </citation>
    <scope>NUCLEOTIDE SEQUENCE</scope>
    <source>
        <strain evidence="3">NEAU-LLB</strain>
    </source>
</reference>
<accession>A0A939QG99</accession>
<dbReference type="Gene3D" id="3.40.50.2000">
    <property type="entry name" value="Glycogen Phosphorylase B"/>
    <property type="match status" value="2"/>
</dbReference>
<dbReference type="AlphaFoldDB" id="A0A939QG99"/>